<dbReference type="PANTHER" id="PTHR18976">
    <property type="entry name" value="APOLIPOPROTEIN"/>
    <property type="match status" value="1"/>
</dbReference>
<proteinExistence type="predicted"/>
<sequence length="753" mass="79359">MAWISAQTKAFQDALEAGHWADLFGNWLVIGGLSCGILIWAMIAAVRLRIGVRKLRSALDSATASLNATPRQARDFASFYETIGSSLQDAEIVGPAWRDWSATVITPEAPRTPVRSTSRPYTYFSLNLLRYCRINPRHHAAMPNLLVGVGLLLTFIGLAFALSSAGGMADPSVGNEVRQKALQNLLDVAAAKFVTSLTGLLCSLAYTFYRGSQLDKAEHSLDNFLAALEERVPLATPATLQAEANALLEQSLTLQSQFTTELAVNIGSRLDSALDQRLGEHIGPLRDAIEKLSTGIGSMGEDTLRSLVDEFHKTLQGGADTHMKELGATLERTSQAMEEIRGGLTEAATRMASAADQISEQMGRNAEQAMSRITQQMEGLVGELRSLAEQSRAAGTDAMAQASARIAEAGDAFGVAARAISTSLEQTIGSITERLGGEAEAATRRMTEELTRAIGAMTELAEQNRSAGDDATKAMAERIGQAAEGFERSAAHVAEALTSGAGDAASRLTAAVEELRDNFTRLASDLAGNMETAGTQFAQQGRDGATALAEAAHAAAASLRAGGQEGGDALRTGGADASRGLQAAAGEFATPARELGQRIAALQSEALELGKSLTAMRQAAVEATAPLRTATADLVKLGASGQKTAADLALASQRIAPLADSINGAMQQLAEAERRLGALSTNLDTALGGFKDLDASLGRVFKDLREGLGGFAEQISRFVVEMNKDMAQAVNTLSGAVTELAEARDDDPENRRR</sequence>
<protein>
    <recommendedName>
        <fullName evidence="4">Methyl-accepting transducer domain-containing protein</fullName>
    </recommendedName>
</protein>
<evidence type="ECO:0000313" key="3">
    <source>
        <dbReference type="Proteomes" id="UP001198862"/>
    </source>
</evidence>
<name>A0ABS8KTX3_9HYPH</name>
<reference evidence="2 3" key="1">
    <citation type="submission" date="2021-11" db="EMBL/GenBank/DDBJ databases">
        <authorList>
            <person name="Lee D.-H."/>
            <person name="Kim S.-B."/>
        </authorList>
    </citation>
    <scope>NUCLEOTIDE SEQUENCE [LARGE SCALE GENOMIC DNA]</scope>
    <source>
        <strain evidence="2 3">KCTC 52223</strain>
    </source>
</reference>
<keyword evidence="1" id="KW-0812">Transmembrane</keyword>
<keyword evidence="3" id="KW-1185">Reference proteome</keyword>
<feature type="transmembrane region" description="Helical" evidence="1">
    <location>
        <begin position="145"/>
        <end position="169"/>
    </location>
</feature>
<evidence type="ECO:0000256" key="1">
    <source>
        <dbReference type="SAM" id="Phobius"/>
    </source>
</evidence>
<gene>
    <name evidence="2" type="ORF">LJ725_11125</name>
</gene>
<accession>A0ABS8KTX3</accession>
<keyword evidence="1" id="KW-0472">Membrane</keyword>
<dbReference type="SUPFAM" id="SSF58113">
    <property type="entry name" value="Apolipoprotein A-I"/>
    <property type="match status" value="1"/>
</dbReference>
<evidence type="ECO:0008006" key="4">
    <source>
        <dbReference type="Google" id="ProtNLM"/>
    </source>
</evidence>
<dbReference type="RefSeq" id="WP_230550720.1">
    <property type="nucleotide sequence ID" value="NZ_JAJISD010000004.1"/>
</dbReference>
<keyword evidence="1" id="KW-1133">Transmembrane helix</keyword>
<comment type="caution">
    <text evidence="2">The sequence shown here is derived from an EMBL/GenBank/DDBJ whole genome shotgun (WGS) entry which is preliminary data.</text>
</comment>
<feature type="transmembrane region" description="Helical" evidence="1">
    <location>
        <begin position="24"/>
        <end position="46"/>
    </location>
</feature>
<dbReference type="EMBL" id="JAJISD010000004">
    <property type="protein sequence ID" value="MCC8429521.1"/>
    <property type="molecule type" value="Genomic_DNA"/>
</dbReference>
<evidence type="ECO:0000313" key="2">
    <source>
        <dbReference type="EMBL" id="MCC8429521.1"/>
    </source>
</evidence>
<dbReference type="PANTHER" id="PTHR18976:SF34">
    <property type="entry name" value="LIPID-BINDING PROTEIN"/>
    <property type="match status" value="1"/>
</dbReference>
<organism evidence="2 3">
    <name type="scientific">Reyranella aquatilis</name>
    <dbReference type="NCBI Taxonomy" id="2035356"/>
    <lineage>
        <taxon>Bacteria</taxon>
        <taxon>Pseudomonadati</taxon>
        <taxon>Pseudomonadota</taxon>
        <taxon>Alphaproteobacteria</taxon>
        <taxon>Hyphomicrobiales</taxon>
        <taxon>Reyranellaceae</taxon>
        <taxon>Reyranella</taxon>
    </lineage>
</organism>
<dbReference type="InterPro" id="IPR050163">
    <property type="entry name" value="Apolipoprotein_A1/A4/E"/>
</dbReference>
<dbReference type="Proteomes" id="UP001198862">
    <property type="component" value="Unassembled WGS sequence"/>
</dbReference>
<dbReference type="Gene3D" id="1.20.120.20">
    <property type="entry name" value="Apolipoprotein"/>
    <property type="match status" value="2"/>
</dbReference>